<gene>
    <name evidence="3" type="ORF">H9806_01130</name>
</gene>
<dbReference type="PANTHER" id="PTHR30337:SF7">
    <property type="entry name" value="PHOSPHOESTERASE"/>
    <property type="match status" value="1"/>
</dbReference>
<dbReference type="InterPro" id="IPR004843">
    <property type="entry name" value="Calcineurin-like_PHP"/>
</dbReference>
<dbReference type="Proteomes" id="UP000823844">
    <property type="component" value="Unassembled WGS sequence"/>
</dbReference>
<reference evidence="3" key="2">
    <citation type="submission" date="2021-04" db="EMBL/GenBank/DDBJ databases">
        <authorList>
            <person name="Gilroy R."/>
        </authorList>
    </citation>
    <scope>NUCLEOTIDE SEQUENCE</scope>
    <source>
        <strain evidence="3">F6-686</strain>
    </source>
</reference>
<dbReference type="InterPro" id="IPR029052">
    <property type="entry name" value="Metallo-depent_PP-like"/>
</dbReference>
<sequence length="406" mass="46478">MKFIHLADAHLDSPFHGLSFLPSKTFENIYQASDQSLKKIVDLAITEKVDLVLIAGDTFDSNHPSPHSQLFFAEQIKRLTEAKIQVVMIFGNHDHMQIEDLLVEPSEYFKLLGADEKVERATFTTKTGFNYDVVGFSYLHNHITEDKLNEFPKEKNNFTFGLMHAQEKTTTKSQNVYAPFSLSAMRDLNYDYFALGHIHLRQILSQKPLIAYSGNIQGRHINELGEKGCYLGEVNESSNGVKLVFVPTSPIIWQKRTIELDSALSKNELSEKIKAINDLEQRSFLSIRLSGAEFLNDEEVDLVQDSDFWQNLSQYLPFNSQIVDLRLITGQRQLSLNNSDRLSFEKAAEEIFSTNEFRKIISIWAKKDKLATDISEDNSFKQEVENLTRIKLSRKLKGLLNDTETD</sequence>
<feature type="domain" description="Calcineurin-like phosphoesterase" evidence="2">
    <location>
        <begin position="1"/>
        <end position="199"/>
    </location>
</feature>
<dbReference type="EMBL" id="JAHLFT010000016">
    <property type="protein sequence ID" value="MBU3827773.1"/>
    <property type="molecule type" value="Genomic_DNA"/>
</dbReference>
<dbReference type="GO" id="GO:0004527">
    <property type="term" value="F:exonuclease activity"/>
    <property type="evidence" value="ECO:0007669"/>
    <property type="project" value="UniProtKB-KW"/>
</dbReference>
<dbReference type="Pfam" id="PF00149">
    <property type="entry name" value="Metallophos"/>
    <property type="match status" value="1"/>
</dbReference>
<keyword evidence="1" id="KW-0378">Hydrolase</keyword>
<dbReference type="CDD" id="cd00840">
    <property type="entry name" value="MPP_Mre11_N"/>
    <property type="match status" value="1"/>
</dbReference>
<dbReference type="Gene3D" id="3.60.21.10">
    <property type="match status" value="1"/>
</dbReference>
<dbReference type="PIRSF" id="PIRSF033091">
    <property type="entry name" value="Pesterase_YhaO"/>
    <property type="match status" value="1"/>
</dbReference>
<dbReference type="InterPro" id="IPR050535">
    <property type="entry name" value="DNA_Repair-Maintenance_Comp"/>
</dbReference>
<protein>
    <submittedName>
        <fullName evidence="3">DNA repair exonuclease</fullName>
    </submittedName>
</protein>
<keyword evidence="3" id="KW-0540">Nuclease</keyword>
<evidence type="ECO:0000313" key="4">
    <source>
        <dbReference type="Proteomes" id="UP000823844"/>
    </source>
</evidence>
<dbReference type="SUPFAM" id="SSF56300">
    <property type="entry name" value="Metallo-dependent phosphatases"/>
    <property type="match status" value="1"/>
</dbReference>
<evidence type="ECO:0000256" key="1">
    <source>
        <dbReference type="ARBA" id="ARBA00022801"/>
    </source>
</evidence>
<proteinExistence type="predicted"/>
<accession>A0A9E2KR73</accession>
<evidence type="ECO:0000313" key="3">
    <source>
        <dbReference type="EMBL" id="MBU3827773.1"/>
    </source>
</evidence>
<organism evidence="3 4">
    <name type="scientific">Candidatus Lactobacillus pullistercoris</name>
    <dbReference type="NCBI Taxonomy" id="2838636"/>
    <lineage>
        <taxon>Bacteria</taxon>
        <taxon>Bacillati</taxon>
        <taxon>Bacillota</taxon>
        <taxon>Bacilli</taxon>
        <taxon>Lactobacillales</taxon>
        <taxon>Lactobacillaceae</taxon>
        <taxon>Lactobacillus</taxon>
    </lineage>
</organism>
<comment type="caution">
    <text evidence="3">The sequence shown here is derived from an EMBL/GenBank/DDBJ whole genome shotgun (WGS) entry which is preliminary data.</text>
</comment>
<dbReference type="AlphaFoldDB" id="A0A9E2KR73"/>
<keyword evidence="3" id="KW-0269">Exonuclease</keyword>
<dbReference type="PANTHER" id="PTHR30337">
    <property type="entry name" value="COMPONENT OF ATP-DEPENDENT DSDNA EXONUCLEASE"/>
    <property type="match status" value="1"/>
</dbReference>
<dbReference type="InterPro" id="IPR014576">
    <property type="entry name" value="Pesterase_YhaO"/>
</dbReference>
<reference evidence="3" key="1">
    <citation type="journal article" date="2021" name="PeerJ">
        <title>Extensive microbial diversity within the chicken gut microbiome revealed by metagenomics and culture.</title>
        <authorList>
            <person name="Gilroy R."/>
            <person name="Ravi A."/>
            <person name="Getino M."/>
            <person name="Pursley I."/>
            <person name="Horton D.L."/>
            <person name="Alikhan N.F."/>
            <person name="Baker D."/>
            <person name="Gharbi K."/>
            <person name="Hall N."/>
            <person name="Watson M."/>
            <person name="Adriaenssens E.M."/>
            <person name="Foster-Nyarko E."/>
            <person name="Jarju S."/>
            <person name="Secka A."/>
            <person name="Antonio M."/>
            <person name="Oren A."/>
            <person name="Chaudhuri R.R."/>
            <person name="La Ragione R."/>
            <person name="Hildebrand F."/>
            <person name="Pallen M.J."/>
        </authorList>
    </citation>
    <scope>NUCLEOTIDE SEQUENCE</scope>
    <source>
        <strain evidence="3">F6-686</strain>
    </source>
</reference>
<evidence type="ECO:0000259" key="2">
    <source>
        <dbReference type="Pfam" id="PF00149"/>
    </source>
</evidence>
<dbReference type="InterPro" id="IPR041796">
    <property type="entry name" value="Mre11_N"/>
</dbReference>
<name>A0A9E2KR73_9LACO</name>